<dbReference type="InterPro" id="IPR058591">
    <property type="entry name" value="Gtf3_N"/>
</dbReference>
<dbReference type="InterPro" id="IPR058592">
    <property type="entry name" value="Gtf3_C"/>
</dbReference>
<name>A0A0R1VKI9_9LACO</name>
<dbReference type="Proteomes" id="UP000051739">
    <property type="component" value="Unassembled WGS sequence"/>
</dbReference>
<dbReference type="PATRIC" id="fig|1423749.3.peg.1186"/>
<feature type="domain" description="Glucosyltransferase 3-like N-terminal" evidence="2">
    <location>
        <begin position="3"/>
        <end position="138"/>
    </location>
</feature>
<dbReference type="PIRSF" id="PIRSF007023">
    <property type="entry name" value="UDP-Galf_transf"/>
    <property type="match status" value="1"/>
</dbReference>
<evidence type="ECO:0000259" key="2">
    <source>
        <dbReference type="Pfam" id="PF26334"/>
    </source>
</evidence>
<keyword evidence="5" id="KW-1185">Reference proteome</keyword>
<keyword evidence="1" id="KW-0808">Transferase</keyword>
<dbReference type="Pfam" id="PF26334">
    <property type="entry name" value="Gtf3_N"/>
    <property type="match status" value="1"/>
</dbReference>
<comment type="caution">
    <text evidence="4">The sequence shown here is derived from an EMBL/GenBank/DDBJ whole genome shotgun (WGS) entry which is preliminary data.</text>
</comment>
<feature type="domain" description="Glucosyltransferase 3-like C-terminal" evidence="3">
    <location>
        <begin position="165"/>
        <end position="320"/>
    </location>
</feature>
<accession>A0A0R1VKI9</accession>
<evidence type="ECO:0000313" key="4">
    <source>
        <dbReference type="EMBL" id="KRM03382.1"/>
    </source>
</evidence>
<proteinExistence type="predicted"/>
<sequence>MAANSTAQLAQNKVTNIAKELGFNELGIYYYNALSESEEQRASRIDGILASVGVGDIIIFQLPTWNAIEYDRLFLQRARAYGVKIVMFVQDILPLMFKSNYHDWMPVFVDFYDQSDYLILPSPNMETKLREEGLTMDHDHIIFQRLWDHPTNFEPQRPTFERKLSFTGQPERFPFIKNWHFTTPVDVYTMGDPEQFQDLNINFKGFYPDELLLYQLNRGLGLCWSENSPEKDERDYSRWNASYKLSTYLAAGMPVVANRDISCADLIEEHHLGILADTLAEADQLVQSLSEDEYNTMADNAVNLSFLLRHGHITKELLLETVRRVLSF</sequence>
<reference evidence="4 5" key="1">
    <citation type="journal article" date="2015" name="Genome Announc.">
        <title>Expanding the biotechnology potential of lactobacilli through comparative genomics of 213 strains and associated genera.</title>
        <authorList>
            <person name="Sun Z."/>
            <person name="Harris H.M."/>
            <person name="McCann A."/>
            <person name="Guo C."/>
            <person name="Argimon S."/>
            <person name="Zhang W."/>
            <person name="Yang X."/>
            <person name="Jeffery I.B."/>
            <person name="Cooney J.C."/>
            <person name="Kagawa T.F."/>
            <person name="Liu W."/>
            <person name="Song Y."/>
            <person name="Salvetti E."/>
            <person name="Wrobel A."/>
            <person name="Rasinkangas P."/>
            <person name="Parkhill J."/>
            <person name="Rea M.C."/>
            <person name="O'Sullivan O."/>
            <person name="Ritari J."/>
            <person name="Douillard F.P."/>
            <person name="Paul Ross R."/>
            <person name="Yang R."/>
            <person name="Briner A.E."/>
            <person name="Felis G.E."/>
            <person name="de Vos W.M."/>
            <person name="Barrangou R."/>
            <person name="Klaenhammer T.R."/>
            <person name="Caufield P.W."/>
            <person name="Cui Y."/>
            <person name="Zhang H."/>
            <person name="O'Toole P.W."/>
        </authorList>
    </citation>
    <scope>NUCLEOTIDE SEQUENCE [LARGE SCALE GENOMIC DNA]</scope>
    <source>
        <strain evidence="4 5">DSM 16045</strain>
    </source>
</reference>
<protein>
    <submittedName>
        <fullName evidence="4">Nucleotide sugar synthetase-like protein</fullName>
    </submittedName>
</protein>
<evidence type="ECO:0000259" key="3">
    <source>
        <dbReference type="Pfam" id="PF26337"/>
    </source>
</evidence>
<gene>
    <name evidence="4" type="ORF">FC60_GL001163</name>
</gene>
<organism evidence="4 5">
    <name type="scientific">Limosilactobacillus gastricus DSM 16045</name>
    <dbReference type="NCBI Taxonomy" id="1423749"/>
    <lineage>
        <taxon>Bacteria</taxon>
        <taxon>Bacillati</taxon>
        <taxon>Bacillota</taxon>
        <taxon>Bacilli</taxon>
        <taxon>Lactobacillales</taxon>
        <taxon>Lactobacillaceae</taxon>
        <taxon>Limosilactobacillus</taxon>
    </lineage>
</organism>
<dbReference type="AlphaFoldDB" id="A0A0R1VKI9"/>
<dbReference type="Pfam" id="PF26337">
    <property type="entry name" value="Gtf3_C"/>
    <property type="match status" value="1"/>
</dbReference>
<evidence type="ECO:0000256" key="1">
    <source>
        <dbReference type="ARBA" id="ARBA00022679"/>
    </source>
</evidence>
<evidence type="ECO:0000313" key="5">
    <source>
        <dbReference type="Proteomes" id="UP000051739"/>
    </source>
</evidence>
<dbReference type="Gene3D" id="3.40.50.2000">
    <property type="entry name" value="Glycogen Phosphorylase B"/>
    <property type="match status" value="2"/>
</dbReference>
<dbReference type="EMBL" id="AZFN01000003">
    <property type="protein sequence ID" value="KRM03382.1"/>
    <property type="molecule type" value="Genomic_DNA"/>
</dbReference>
<dbReference type="SUPFAM" id="SSF53756">
    <property type="entry name" value="UDP-Glycosyltransferase/glycogen phosphorylase"/>
    <property type="match status" value="1"/>
</dbReference>